<keyword evidence="9" id="KW-1185">Reference proteome</keyword>
<comment type="cofactor">
    <cofactor evidence="1 6">
        <name>heme</name>
        <dbReference type="ChEBI" id="CHEBI:30413"/>
    </cofactor>
</comment>
<dbReference type="InterPro" id="IPR002401">
    <property type="entry name" value="Cyt_P450_E_grp-I"/>
</dbReference>
<keyword evidence="7" id="KW-1133">Transmembrane helix</keyword>
<keyword evidence="3 6" id="KW-0349">Heme</keyword>
<dbReference type="GO" id="GO:0020037">
    <property type="term" value="F:heme binding"/>
    <property type="evidence" value="ECO:0007669"/>
    <property type="project" value="InterPro"/>
</dbReference>
<dbReference type="GO" id="GO:0004497">
    <property type="term" value="F:monooxygenase activity"/>
    <property type="evidence" value="ECO:0007669"/>
    <property type="project" value="InterPro"/>
</dbReference>
<accession>A0A6A6SAV0</accession>
<dbReference type="Gene3D" id="1.10.630.10">
    <property type="entry name" value="Cytochrome P450"/>
    <property type="match status" value="1"/>
</dbReference>
<gene>
    <name evidence="8" type="ORF">P280DRAFT_539709</name>
</gene>
<dbReference type="OrthoDB" id="1470350at2759"/>
<evidence type="ECO:0000256" key="1">
    <source>
        <dbReference type="ARBA" id="ARBA00001971"/>
    </source>
</evidence>
<dbReference type="CDD" id="cd11058">
    <property type="entry name" value="CYP60B-like"/>
    <property type="match status" value="1"/>
</dbReference>
<keyword evidence="7" id="KW-0812">Transmembrane</keyword>
<keyword evidence="5 6" id="KW-0408">Iron</keyword>
<dbReference type="Pfam" id="PF00067">
    <property type="entry name" value="p450"/>
    <property type="match status" value="1"/>
</dbReference>
<keyword evidence="4 6" id="KW-0479">Metal-binding</keyword>
<evidence type="ECO:0000256" key="2">
    <source>
        <dbReference type="ARBA" id="ARBA00010617"/>
    </source>
</evidence>
<feature type="binding site" description="axial binding residue" evidence="6">
    <location>
        <position position="446"/>
    </location>
    <ligand>
        <name>heme</name>
        <dbReference type="ChEBI" id="CHEBI:30413"/>
    </ligand>
    <ligandPart>
        <name>Fe</name>
        <dbReference type="ChEBI" id="CHEBI:18248"/>
    </ligandPart>
</feature>
<keyword evidence="7" id="KW-0472">Membrane</keyword>
<dbReference type="InterPro" id="IPR036396">
    <property type="entry name" value="Cyt_P450_sf"/>
</dbReference>
<dbReference type="PANTHER" id="PTHR24305:SF210">
    <property type="entry name" value="CYTOCHROME P450 MONOOXYGENASE ASQL-RELATED"/>
    <property type="match status" value="1"/>
</dbReference>
<dbReference type="PANTHER" id="PTHR24305">
    <property type="entry name" value="CYTOCHROME P450"/>
    <property type="match status" value="1"/>
</dbReference>
<evidence type="ECO:0000256" key="7">
    <source>
        <dbReference type="SAM" id="Phobius"/>
    </source>
</evidence>
<dbReference type="InterPro" id="IPR050121">
    <property type="entry name" value="Cytochrome_P450_monoxygenase"/>
</dbReference>
<protein>
    <submittedName>
        <fullName evidence="8">Putative cytochrome P450</fullName>
    </submittedName>
</protein>
<evidence type="ECO:0000256" key="6">
    <source>
        <dbReference type="PIRSR" id="PIRSR602401-1"/>
    </source>
</evidence>
<proteinExistence type="inferred from homology"/>
<dbReference type="GO" id="GO:0005506">
    <property type="term" value="F:iron ion binding"/>
    <property type="evidence" value="ECO:0007669"/>
    <property type="project" value="InterPro"/>
</dbReference>
<sequence>METPQTLTEKWQEARMPPAELLLHAAVALFSAYSISQIIYNIYFHPLKDVPGPLLARASLLWRLFHSMGGHWHIHMQNAHKRYGDVLRVSPNEVSFASSTAWKTIYGNRNGAPMIKSGFYDILSLGFDEPSLGSERNHRVALRKRELFADALSDRNLAEQEPIMQQLVSVFIEKIGKLGNTEGGLDMHKWFLYLSFDLTGKMAFGATFACLENETTHEWLELILPLFFVLNLVDNFRRLPFVVQLAGMIPMKWTNGIRTKIIQASKDQTAKRLQTTSPQNDFFDNTASKVHNGEVSEEEMASHLFTLSIAAGETTATSMTATLHHLLTNPTTLRNLRHEVRTTYPSSQNITIASTLKLPYLQAVLKESLRMHPLFAQGLPRLSPGAMIEGIYVPRGTEVYVFPWSTTHDDRYFHDPYTFDPERWLDRKCRDVKGASQPFILGPRVCPGKRFAYSQMSLQLAKLVYTYDMELLENSRNWREECRVHVLWWLPALNVRFRPRC</sequence>
<organism evidence="8 9">
    <name type="scientific">Massarina eburnea CBS 473.64</name>
    <dbReference type="NCBI Taxonomy" id="1395130"/>
    <lineage>
        <taxon>Eukaryota</taxon>
        <taxon>Fungi</taxon>
        <taxon>Dikarya</taxon>
        <taxon>Ascomycota</taxon>
        <taxon>Pezizomycotina</taxon>
        <taxon>Dothideomycetes</taxon>
        <taxon>Pleosporomycetidae</taxon>
        <taxon>Pleosporales</taxon>
        <taxon>Massarineae</taxon>
        <taxon>Massarinaceae</taxon>
        <taxon>Massarina</taxon>
    </lineage>
</organism>
<evidence type="ECO:0000256" key="4">
    <source>
        <dbReference type="ARBA" id="ARBA00022723"/>
    </source>
</evidence>
<feature type="transmembrane region" description="Helical" evidence="7">
    <location>
        <begin position="21"/>
        <end position="43"/>
    </location>
</feature>
<evidence type="ECO:0000256" key="5">
    <source>
        <dbReference type="ARBA" id="ARBA00023004"/>
    </source>
</evidence>
<evidence type="ECO:0000313" key="9">
    <source>
        <dbReference type="Proteomes" id="UP000799753"/>
    </source>
</evidence>
<dbReference type="EMBL" id="MU006780">
    <property type="protein sequence ID" value="KAF2643548.1"/>
    <property type="molecule type" value="Genomic_DNA"/>
</dbReference>
<dbReference type="Proteomes" id="UP000799753">
    <property type="component" value="Unassembled WGS sequence"/>
</dbReference>
<dbReference type="GO" id="GO:0016705">
    <property type="term" value="F:oxidoreductase activity, acting on paired donors, with incorporation or reduction of molecular oxygen"/>
    <property type="evidence" value="ECO:0007669"/>
    <property type="project" value="InterPro"/>
</dbReference>
<dbReference type="PRINTS" id="PR00385">
    <property type="entry name" value="P450"/>
</dbReference>
<evidence type="ECO:0000313" key="8">
    <source>
        <dbReference type="EMBL" id="KAF2643548.1"/>
    </source>
</evidence>
<evidence type="ECO:0000256" key="3">
    <source>
        <dbReference type="ARBA" id="ARBA00022617"/>
    </source>
</evidence>
<comment type="similarity">
    <text evidence="2">Belongs to the cytochrome P450 family.</text>
</comment>
<dbReference type="SUPFAM" id="SSF48264">
    <property type="entry name" value="Cytochrome P450"/>
    <property type="match status" value="1"/>
</dbReference>
<name>A0A6A6SAV0_9PLEO</name>
<dbReference type="InterPro" id="IPR001128">
    <property type="entry name" value="Cyt_P450"/>
</dbReference>
<reference evidence="8" key="1">
    <citation type="journal article" date="2020" name="Stud. Mycol.">
        <title>101 Dothideomycetes genomes: a test case for predicting lifestyles and emergence of pathogens.</title>
        <authorList>
            <person name="Haridas S."/>
            <person name="Albert R."/>
            <person name="Binder M."/>
            <person name="Bloem J."/>
            <person name="Labutti K."/>
            <person name="Salamov A."/>
            <person name="Andreopoulos B."/>
            <person name="Baker S."/>
            <person name="Barry K."/>
            <person name="Bills G."/>
            <person name="Bluhm B."/>
            <person name="Cannon C."/>
            <person name="Castanera R."/>
            <person name="Culley D."/>
            <person name="Daum C."/>
            <person name="Ezra D."/>
            <person name="Gonzalez J."/>
            <person name="Henrissat B."/>
            <person name="Kuo A."/>
            <person name="Liang C."/>
            <person name="Lipzen A."/>
            <person name="Lutzoni F."/>
            <person name="Magnuson J."/>
            <person name="Mondo S."/>
            <person name="Nolan M."/>
            <person name="Ohm R."/>
            <person name="Pangilinan J."/>
            <person name="Park H.-J."/>
            <person name="Ramirez L."/>
            <person name="Alfaro M."/>
            <person name="Sun H."/>
            <person name="Tritt A."/>
            <person name="Yoshinaga Y."/>
            <person name="Zwiers L.-H."/>
            <person name="Turgeon B."/>
            <person name="Goodwin S."/>
            <person name="Spatafora J."/>
            <person name="Crous P."/>
            <person name="Grigoriev I."/>
        </authorList>
    </citation>
    <scope>NUCLEOTIDE SEQUENCE</scope>
    <source>
        <strain evidence="8">CBS 473.64</strain>
    </source>
</reference>
<dbReference type="AlphaFoldDB" id="A0A6A6SAV0"/>
<dbReference type="PRINTS" id="PR00463">
    <property type="entry name" value="EP450I"/>
</dbReference>